<feature type="compositionally biased region" description="Basic residues" evidence="1">
    <location>
        <begin position="83"/>
        <end position="92"/>
    </location>
</feature>
<name>A0A2B7XQX8_POLH7</name>
<feature type="compositionally biased region" description="Polar residues" evidence="1">
    <location>
        <begin position="235"/>
        <end position="245"/>
    </location>
</feature>
<dbReference type="EMBL" id="PDNA01000096">
    <property type="protein sequence ID" value="PGH14174.1"/>
    <property type="molecule type" value="Genomic_DNA"/>
</dbReference>
<dbReference type="OrthoDB" id="5397330at2759"/>
<feature type="compositionally biased region" description="Polar residues" evidence="1">
    <location>
        <begin position="94"/>
        <end position="104"/>
    </location>
</feature>
<evidence type="ECO:0000313" key="3">
    <source>
        <dbReference type="Proteomes" id="UP000224634"/>
    </source>
</evidence>
<feature type="compositionally biased region" description="Polar residues" evidence="1">
    <location>
        <begin position="203"/>
        <end position="213"/>
    </location>
</feature>
<feature type="region of interest" description="Disordered" evidence="1">
    <location>
        <begin position="1"/>
        <end position="105"/>
    </location>
</feature>
<feature type="compositionally biased region" description="Basic and acidic residues" evidence="1">
    <location>
        <begin position="171"/>
        <end position="180"/>
    </location>
</feature>
<evidence type="ECO:0000256" key="1">
    <source>
        <dbReference type="SAM" id="MobiDB-lite"/>
    </source>
</evidence>
<evidence type="ECO:0000313" key="2">
    <source>
        <dbReference type="EMBL" id="PGH14174.1"/>
    </source>
</evidence>
<dbReference type="Proteomes" id="UP000224634">
    <property type="component" value="Unassembled WGS sequence"/>
</dbReference>
<comment type="caution">
    <text evidence="2">The sequence shown here is derived from an EMBL/GenBank/DDBJ whole genome shotgun (WGS) entry which is preliminary data.</text>
</comment>
<accession>A0A2B7XQX8</accession>
<feature type="compositionally biased region" description="Basic and acidic residues" evidence="1">
    <location>
        <begin position="48"/>
        <end position="57"/>
    </location>
</feature>
<feature type="compositionally biased region" description="Polar residues" evidence="1">
    <location>
        <begin position="120"/>
        <end position="155"/>
    </location>
</feature>
<gene>
    <name evidence="2" type="ORF">AJ80_06043</name>
</gene>
<dbReference type="AlphaFoldDB" id="A0A2B7XQX8"/>
<feature type="compositionally biased region" description="Basic residues" evidence="1">
    <location>
        <begin position="214"/>
        <end position="224"/>
    </location>
</feature>
<feature type="region of interest" description="Disordered" evidence="1">
    <location>
        <begin position="117"/>
        <end position="245"/>
    </location>
</feature>
<protein>
    <submittedName>
        <fullName evidence="2">Uncharacterized protein</fullName>
    </submittedName>
</protein>
<reference evidence="2" key="1">
    <citation type="submission" date="2017-10" db="EMBL/GenBank/DDBJ databases">
        <title>Comparative genomics in systemic dimorphic fungi from Ajellomycetaceae.</title>
        <authorList>
            <person name="Munoz J.F."/>
            <person name="Mcewen J.G."/>
            <person name="Clay O.K."/>
            <person name="Cuomo C.A."/>
        </authorList>
    </citation>
    <scope>NUCLEOTIDE SEQUENCE [LARGE SCALE GENOMIC DNA]</scope>
    <source>
        <strain evidence="2">UAMH7299</strain>
    </source>
</reference>
<organism evidence="2 3">
    <name type="scientific">Polytolypa hystricis (strain UAMH7299)</name>
    <dbReference type="NCBI Taxonomy" id="1447883"/>
    <lineage>
        <taxon>Eukaryota</taxon>
        <taxon>Fungi</taxon>
        <taxon>Dikarya</taxon>
        <taxon>Ascomycota</taxon>
        <taxon>Pezizomycotina</taxon>
        <taxon>Eurotiomycetes</taxon>
        <taxon>Eurotiomycetidae</taxon>
        <taxon>Onygenales</taxon>
        <taxon>Onygenales incertae sedis</taxon>
        <taxon>Polytolypa</taxon>
    </lineage>
</organism>
<keyword evidence="3" id="KW-1185">Reference proteome</keyword>
<sequence>MPPFRNFFPKRPTVAIETTSDENQPPAPVSAGSTEERRQRPSLTIARGRTEETHEYKLSVVDDSGAYLPPSPTERKGFWSRSSSRRGSHHRNLVNENEPFSISRESFDSYRRSFDISARSPISQSDTGASRTSLDSRFSRFTPSLTPHSTINGGSFNLDGPPTTEEEERFEEVRLGDDPKPKKRGFFFTRFGDNSAAADTPPSAENSRPSSSHRGFHLPGRKRAQSGQGAELGSMTVTPVANESN</sequence>
<proteinExistence type="predicted"/>